<comment type="caution">
    <text evidence="1">The sequence shown here is derived from an EMBL/GenBank/DDBJ whole genome shotgun (WGS) entry which is preliminary data.</text>
</comment>
<accession>A0ABN2AGI4</accession>
<keyword evidence="2" id="KW-1185">Reference proteome</keyword>
<name>A0ABN2AGI4_9ACTN</name>
<sequence length="76" mass="8322">MLPPNVLDDVRDRPDRAFGRTDIGAVTRPLDSTDLESKDPANALTCHEEMGCNEDFFGGARAAVPVRGPRRQSPSR</sequence>
<reference evidence="1 2" key="1">
    <citation type="journal article" date="2019" name="Int. J. Syst. Evol. Microbiol.">
        <title>The Global Catalogue of Microorganisms (GCM) 10K type strain sequencing project: providing services to taxonomists for standard genome sequencing and annotation.</title>
        <authorList>
            <consortium name="The Broad Institute Genomics Platform"/>
            <consortium name="The Broad Institute Genome Sequencing Center for Infectious Disease"/>
            <person name="Wu L."/>
            <person name="Ma J."/>
        </authorList>
    </citation>
    <scope>NUCLEOTIDE SEQUENCE [LARGE SCALE GENOMIC DNA]</scope>
    <source>
        <strain evidence="1 2">JCM 14303</strain>
    </source>
</reference>
<dbReference type="EMBL" id="BAAANC010000001">
    <property type="protein sequence ID" value="GAA1518034.1"/>
    <property type="molecule type" value="Genomic_DNA"/>
</dbReference>
<dbReference type="Proteomes" id="UP001500363">
    <property type="component" value="Unassembled WGS sequence"/>
</dbReference>
<organism evidence="1 2">
    <name type="scientific">Kribbella lupini</name>
    <dbReference type="NCBI Taxonomy" id="291602"/>
    <lineage>
        <taxon>Bacteria</taxon>
        <taxon>Bacillati</taxon>
        <taxon>Actinomycetota</taxon>
        <taxon>Actinomycetes</taxon>
        <taxon>Propionibacteriales</taxon>
        <taxon>Kribbellaceae</taxon>
        <taxon>Kribbella</taxon>
    </lineage>
</organism>
<gene>
    <name evidence="1" type="ORF">GCM10009741_17050</name>
</gene>
<protein>
    <submittedName>
        <fullName evidence="1">Uncharacterized protein</fullName>
    </submittedName>
</protein>
<evidence type="ECO:0000313" key="2">
    <source>
        <dbReference type="Proteomes" id="UP001500363"/>
    </source>
</evidence>
<proteinExistence type="predicted"/>
<evidence type="ECO:0000313" key="1">
    <source>
        <dbReference type="EMBL" id="GAA1518034.1"/>
    </source>
</evidence>